<dbReference type="Proteomes" id="UP000597444">
    <property type="component" value="Unassembled WGS sequence"/>
</dbReference>
<protein>
    <recommendedName>
        <fullName evidence="4">HlyD family secretion protein</fullName>
    </recommendedName>
</protein>
<keyword evidence="1" id="KW-0812">Transmembrane</keyword>
<evidence type="ECO:0000313" key="2">
    <source>
        <dbReference type="EMBL" id="GHO99097.1"/>
    </source>
</evidence>
<comment type="caution">
    <text evidence="2">The sequence shown here is derived from an EMBL/GenBank/DDBJ whole genome shotgun (WGS) entry which is preliminary data.</text>
</comment>
<feature type="transmembrane region" description="Helical" evidence="1">
    <location>
        <begin position="26"/>
        <end position="51"/>
    </location>
</feature>
<keyword evidence="3" id="KW-1185">Reference proteome</keyword>
<dbReference type="RefSeq" id="WP_220209758.1">
    <property type="nucleotide sequence ID" value="NZ_BNJK01000002.1"/>
</dbReference>
<dbReference type="AlphaFoldDB" id="A0A8J3N5B5"/>
<evidence type="ECO:0000313" key="3">
    <source>
        <dbReference type="Proteomes" id="UP000597444"/>
    </source>
</evidence>
<dbReference type="EMBL" id="BNJK01000002">
    <property type="protein sequence ID" value="GHO99097.1"/>
    <property type="molecule type" value="Genomic_DNA"/>
</dbReference>
<proteinExistence type="predicted"/>
<accession>A0A8J3N5B5</accession>
<gene>
    <name evidence="2" type="ORF">KSF_091450</name>
</gene>
<evidence type="ECO:0008006" key="4">
    <source>
        <dbReference type="Google" id="ProtNLM"/>
    </source>
</evidence>
<keyword evidence="1" id="KW-0472">Membrane</keyword>
<sequence length="189" mass="20441">MVKSKFRKKALQHYAQSWEKSILPRFIAPPVFLFLWILLGLLFVATFLAWLGEVPTYAVGSGLVLSQSRVPISNSDPATAVIFLPASPSLKVQAGMPVQVQIGSTGPQLTTRVATVEQAAMSPDAIRQRYGLDGTLAETLTQPSLVLTIRLSTTVPTALYAGSLVHAQIQVGTHRILSLLPGLNQLRKV</sequence>
<name>A0A8J3N5B5_9CHLR</name>
<evidence type="ECO:0000256" key="1">
    <source>
        <dbReference type="SAM" id="Phobius"/>
    </source>
</evidence>
<organism evidence="2 3">
    <name type="scientific">Reticulibacter mediterranei</name>
    <dbReference type="NCBI Taxonomy" id="2778369"/>
    <lineage>
        <taxon>Bacteria</taxon>
        <taxon>Bacillati</taxon>
        <taxon>Chloroflexota</taxon>
        <taxon>Ktedonobacteria</taxon>
        <taxon>Ktedonobacterales</taxon>
        <taxon>Reticulibacteraceae</taxon>
        <taxon>Reticulibacter</taxon>
    </lineage>
</organism>
<reference evidence="2" key="1">
    <citation type="submission" date="2020-10" db="EMBL/GenBank/DDBJ databases">
        <title>Taxonomic study of unclassified bacteria belonging to the class Ktedonobacteria.</title>
        <authorList>
            <person name="Yabe S."/>
            <person name="Wang C.M."/>
            <person name="Zheng Y."/>
            <person name="Sakai Y."/>
            <person name="Cavaletti L."/>
            <person name="Monciardini P."/>
            <person name="Donadio S."/>
        </authorList>
    </citation>
    <scope>NUCLEOTIDE SEQUENCE</scope>
    <source>
        <strain evidence="2">ID150040</strain>
    </source>
</reference>
<keyword evidence="1" id="KW-1133">Transmembrane helix</keyword>